<evidence type="ECO:0000256" key="8">
    <source>
        <dbReference type="PIRSR" id="PIRSR600223-1"/>
    </source>
</evidence>
<dbReference type="EC" id="3.4.21.-" evidence="9"/>
<feature type="non-terminal residue" evidence="11">
    <location>
        <position position="62"/>
    </location>
</feature>
<dbReference type="PANTHER" id="PTHR12383:SF16">
    <property type="entry name" value="MITOCHONDRIAL INNER MEMBRANE PROTEASE SUBUNIT 1"/>
    <property type="match status" value="1"/>
</dbReference>
<sequence>LSGPSMEPTIVSNDVVIAEKISQKFKMLKKGDIVIAKSPRRPDQFICKRIIAAEGSSDCKSW</sequence>
<feature type="non-terminal residue" evidence="11">
    <location>
        <position position="1"/>
    </location>
</feature>
<evidence type="ECO:0000256" key="2">
    <source>
        <dbReference type="ARBA" id="ARBA00011805"/>
    </source>
</evidence>
<evidence type="ECO:0000256" key="9">
    <source>
        <dbReference type="RuleBase" id="RU362041"/>
    </source>
</evidence>
<dbReference type="EMBL" id="JAVRJZ010000015">
    <property type="protein sequence ID" value="KAK2712286.1"/>
    <property type="molecule type" value="Genomic_DNA"/>
</dbReference>
<dbReference type="GO" id="GO:0004252">
    <property type="term" value="F:serine-type endopeptidase activity"/>
    <property type="evidence" value="ECO:0007669"/>
    <property type="project" value="InterPro"/>
</dbReference>
<dbReference type="GO" id="GO:0042720">
    <property type="term" value="C:mitochondrial inner membrane peptidase complex"/>
    <property type="evidence" value="ECO:0007669"/>
    <property type="project" value="TreeGrafter"/>
</dbReference>
<evidence type="ECO:0000256" key="5">
    <source>
        <dbReference type="ARBA" id="ARBA00023128"/>
    </source>
</evidence>
<dbReference type="Proteomes" id="UP001187531">
    <property type="component" value="Unassembled WGS sequence"/>
</dbReference>
<name>A0AA88L4C5_ARTSF</name>
<evidence type="ECO:0000256" key="4">
    <source>
        <dbReference type="ARBA" id="ARBA00022801"/>
    </source>
</evidence>
<evidence type="ECO:0000256" key="1">
    <source>
        <dbReference type="ARBA" id="ARBA00004273"/>
    </source>
</evidence>
<evidence type="ECO:0000313" key="12">
    <source>
        <dbReference type="Proteomes" id="UP001187531"/>
    </source>
</evidence>
<dbReference type="GO" id="GO:0006627">
    <property type="term" value="P:protein processing involved in protein targeting to mitochondrion"/>
    <property type="evidence" value="ECO:0007669"/>
    <property type="project" value="TreeGrafter"/>
</dbReference>
<dbReference type="PANTHER" id="PTHR12383">
    <property type="entry name" value="PROTEASE FAMILY S26 MITOCHONDRIAL INNER MEMBRANE PROTEASE-RELATED"/>
    <property type="match status" value="1"/>
</dbReference>
<dbReference type="Gene3D" id="2.10.109.10">
    <property type="entry name" value="Umud Fragment, subunit A"/>
    <property type="match status" value="1"/>
</dbReference>
<comment type="similarity">
    <text evidence="7">Belongs to the peptidase S26 family. IMP1 subfamily.</text>
</comment>
<comment type="caution">
    <text evidence="11">The sequence shown here is derived from an EMBL/GenBank/DDBJ whole genome shotgun (WGS) entry which is preliminary data.</text>
</comment>
<dbReference type="InterPro" id="IPR019533">
    <property type="entry name" value="Peptidase_S26"/>
</dbReference>
<dbReference type="InterPro" id="IPR052064">
    <property type="entry name" value="Mito_IMP1_subunit"/>
</dbReference>
<dbReference type="NCBIfam" id="TIGR02227">
    <property type="entry name" value="sigpep_I_bact"/>
    <property type="match status" value="1"/>
</dbReference>
<gene>
    <name evidence="11" type="ORF">QYM36_011097</name>
</gene>
<evidence type="ECO:0000256" key="7">
    <source>
        <dbReference type="ARBA" id="ARBA00038445"/>
    </source>
</evidence>
<evidence type="ECO:0000259" key="10">
    <source>
        <dbReference type="Pfam" id="PF10502"/>
    </source>
</evidence>
<keyword evidence="5 9" id="KW-0496">Mitochondrion</keyword>
<evidence type="ECO:0000256" key="3">
    <source>
        <dbReference type="ARBA" id="ARBA00022792"/>
    </source>
</evidence>
<keyword evidence="4 9" id="KW-0378">Hydrolase</keyword>
<dbReference type="GO" id="GO:0006465">
    <property type="term" value="P:signal peptide processing"/>
    <property type="evidence" value="ECO:0007669"/>
    <property type="project" value="InterPro"/>
</dbReference>
<evidence type="ECO:0000256" key="6">
    <source>
        <dbReference type="ARBA" id="ARBA00023136"/>
    </source>
</evidence>
<keyword evidence="12" id="KW-1185">Reference proteome</keyword>
<organism evidence="11 12">
    <name type="scientific">Artemia franciscana</name>
    <name type="common">Brine shrimp</name>
    <name type="synonym">Artemia sanfranciscana</name>
    <dbReference type="NCBI Taxonomy" id="6661"/>
    <lineage>
        <taxon>Eukaryota</taxon>
        <taxon>Metazoa</taxon>
        <taxon>Ecdysozoa</taxon>
        <taxon>Arthropoda</taxon>
        <taxon>Crustacea</taxon>
        <taxon>Branchiopoda</taxon>
        <taxon>Anostraca</taxon>
        <taxon>Artemiidae</taxon>
        <taxon>Artemia</taxon>
    </lineage>
</organism>
<protein>
    <recommendedName>
        <fullName evidence="9">Mitochondrial inner membrane protease subunit</fullName>
        <ecNumber evidence="9">3.4.21.-</ecNumber>
    </recommendedName>
</protein>
<comment type="subcellular location">
    <subcellularLocation>
        <location evidence="1 9">Mitochondrion inner membrane</location>
    </subcellularLocation>
</comment>
<dbReference type="InterPro" id="IPR036286">
    <property type="entry name" value="LexA/Signal_pep-like_sf"/>
</dbReference>
<dbReference type="Pfam" id="PF10502">
    <property type="entry name" value="Peptidase_S26"/>
    <property type="match status" value="1"/>
</dbReference>
<keyword evidence="3 9" id="KW-0999">Mitochondrion inner membrane</keyword>
<dbReference type="SUPFAM" id="SSF51306">
    <property type="entry name" value="LexA/Signal peptidase"/>
    <property type="match status" value="1"/>
</dbReference>
<feature type="domain" description="Peptidase S26" evidence="10">
    <location>
        <begin position="3"/>
        <end position="55"/>
    </location>
</feature>
<comment type="subunit">
    <text evidence="2">Heterodimer of 2 subunits, IMMPL1 and IMMPL2.</text>
</comment>
<keyword evidence="9" id="KW-0645">Protease</keyword>
<dbReference type="InterPro" id="IPR000223">
    <property type="entry name" value="Pept_S26A_signal_pept_1"/>
</dbReference>
<feature type="active site" evidence="8">
    <location>
        <position position="5"/>
    </location>
</feature>
<evidence type="ECO:0000313" key="11">
    <source>
        <dbReference type="EMBL" id="KAK2712286.1"/>
    </source>
</evidence>
<dbReference type="CDD" id="cd06530">
    <property type="entry name" value="S26_SPase_I"/>
    <property type="match status" value="1"/>
</dbReference>
<dbReference type="AlphaFoldDB" id="A0AA88L4C5"/>
<accession>A0AA88L4C5</accession>
<reference evidence="11" key="1">
    <citation type="submission" date="2023-07" db="EMBL/GenBank/DDBJ databases">
        <title>Chromosome-level genome assembly of Artemia franciscana.</title>
        <authorList>
            <person name="Jo E."/>
        </authorList>
    </citation>
    <scope>NUCLEOTIDE SEQUENCE</scope>
    <source>
        <tissue evidence="11">Whole body</tissue>
    </source>
</reference>
<proteinExistence type="inferred from homology"/>
<feature type="active site" evidence="8">
    <location>
        <position position="48"/>
    </location>
</feature>
<keyword evidence="6" id="KW-0472">Membrane</keyword>